<evidence type="ECO:0000313" key="3">
    <source>
        <dbReference type="Proteomes" id="UP001175353"/>
    </source>
</evidence>
<keyword evidence="1" id="KW-0472">Membrane</keyword>
<keyword evidence="3" id="KW-1185">Reference proteome</keyword>
<organism evidence="2 3">
    <name type="scientific">Friedmanniomyces endolithicus</name>
    <dbReference type="NCBI Taxonomy" id="329885"/>
    <lineage>
        <taxon>Eukaryota</taxon>
        <taxon>Fungi</taxon>
        <taxon>Dikarya</taxon>
        <taxon>Ascomycota</taxon>
        <taxon>Pezizomycotina</taxon>
        <taxon>Dothideomycetes</taxon>
        <taxon>Dothideomycetidae</taxon>
        <taxon>Mycosphaerellales</taxon>
        <taxon>Teratosphaeriaceae</taxon>
        <taxon>Friedmanniomyces</taxon>
    </lineage>
</organism>
<name>A0AAN6QM73_9PEZI</name>
<reference evidence="2" key="1">
    <citation type="submission" date="2023-06" db="EMBL/GenBank/DDBJ databases">
        <title>Black Yeasts Isolated from many extreme environments.</title>
        <authorList>
            <person name="Coleine C."/>
            <person name="Stajich J.E."/>
            <person name="Selbmann L."/>
        </authorList>
    </citation>
    <scope>NUCLEOTIDE SEQUENCE</scope>
    <source>
        <strain evidence="2">CCFEE 5200</strain>
    </source>
</reference>
<sequence length="339" mass="37691">MIAEPIPVAPTSNTVMRPNDIMIPQASLDVPTFASTFTDKSAYAVFTAASTSTRHANSPITTDPPCILCNDALPGIDVGLPTYTASYPVHTPTAALTGGDFILSPTFHGAVWYRQPWTLPAAWLLCCYVLCSCVVVGVLTYTGRLDMHGNLHVGRLGRIYRQRRSLYNEQMREWTSGISTSEDTAPYHLESPQEIEARIREQRGTARNLTDVTHEVAPIPSSRHPLAGTEITYASPEHERAAQRWSMGPLRGSDGRPTELQTVPAEAGDGHHYFLYRSGHRRVDRGTSDGAVPRATDVESMRIRHVATHENMHFERQVQMLRMHHLHELQASMARAGWM</sequence>
<gene>
    <name evidence="2" type="ORF">LTR91_015129</name>
</gene>
<dbReference type="Proteomes" id="UP001175353">
    <property type="component" value="Unassembled WGS sequence"/>
</dbReference>
<dbReference type="EMBL" id="JAUJLE010000169">
    <property type="protein sequence ID" value="KAK0972407.1"/>
    <property type="molecule type" value="Genomic_DNA"/>
</dbReference>
<protein>
    <submittedName>
        <fullName evidence="2">Uncharacterized protein</fullName>
    </submittedName>
</protein>
<accession>A0AAN6QM73</accession>
<proteinExistence type="predicted"/>
<keyword evidence="1" id="KW-1133">Transmembrane helix</keyword>
<feature type="transmembrane region" description="Helical" evidence="1">
    <location>
        <begin position="121"/>
        <end position="141"/>
    </location>
</feature>
<dbReference type="AlphaFoldDB" id="A0AAN6QM73"/>
<comment type="caution">
    <text evidence="2">The sequence shown here is derived from an EMBL/GenBank/DDBJ whole genome shotgun (WGS) entry which is preliminary data.</text>
</comment>
<evidence type="ECO:0000256" key="1">
    <source>
        <dbReference type="SAM" id="Phobius"/>
    </source>
</evidence>
<evidence type="ECO:0000313" key="2">
    <source>
        <dbReference type="EMBL" id="KAK0972407.1"/>
    </source>
</evidence>
<keyword evidence="1" id="KW-0812">Transmembrane</keyword>